<name>A0A517QLN4_9PLAN</name>
<dbReference type="AlphaFoldDB" id="A0A517QLN4"/>
<gene>
    <name evidence="1" type="ORF">Mal48_17990</name>
</gene>
<dbReference type="PANTHER" id="PTHR43737:SF1">
    <property type="entry name" value="DUF1501 DOMAIN-CONTAINING PROTEIN"/>
    <property type="match status" value="1"/>
</dbReference>
<evidence type="ECO:0000313" key="2">
    <source>
        <dbReference type="Proteomes" id="UP000315724"/>
    </source>
</evidence>
<dbReference type="KEGG" id="tpol:Mal48_17990"/>
<dbReference type="PANTHER" id="PTHR43737">
    <property type="entry name" value="BLL7424 PROTEIN"/>
    <property type="match status" value="1"/>
</dbReference>
<dbReference type="EMBL" id="CP036267">
    <property type="protein sequence ID" value="QDT32552.1"/>
    <property type="molecule type" value="Genomic_DNA"/>
</dbReference>
<evidence type="ECO:0008006" key="3">
    <source>
        <dbReference type="Google" id="ProtNLM"/>
    </source>
</evidence>
<sequence>MPSCMLIEKKLATFASSDFASSDITMIRNENDQSASSRRHFLASSAMGLQSIALAWLLHQDEVSAAPVQPELSPTTFDLTPKQPPNPPQARAMISLFMQGGPSHLDLFDPKPELEKYDGKDFPGKIKYDNAAQASPIVLSSPWKFKKYGESGTDLSELLPSLSEVVDDITVVRSMQTGVNNHGQSIHAMNTGRIQRGRPSLGSWLTYGLGSVSQELPAFVAMTDPRGIPVEGVHNWSNGWLPALFQGTVVRPREPRILNLDARKELSGLAQKNYLSFLNELNQEHLQQHPGELDLQARIASYELAAKMQTAAKEALDVTKETKETHKLYGLDDPATEEFGTRCLIARRLVERGVRFVQLYTKNQYWDHHGSIRSALPASCKKTDKPSAALVKDLKQRGLLDSTVVHWGGEMGRLPVIQNNSGAAKVGRDHNTYGFSMWLAGGGFKAGGTYGATDEFGHKAVENAVNHFDYHATLLHLFGLEPNKLAYLRNGQEQTLLDGQPGKIVHGILKGD</sequence>
<accession>A0A517QLN4</accession>
<protein>
    <recommendedName>
        <fullName evidence="3">DUF1501 domain-containing protein</fullName>
    </recommendedName>
</protein>
<dbReference type="InterPro" id="IPR010869">
    <property type="entry name" value="DUF1501"/>
</dbReference>
<dbReference type="Pfam" id="PF07394">
    <property type="entry name" value="DUF1501"/>
    <property type="match status" value="1"/>
</dbReference>
<reference evidence="1 2" key="1">
    <citation type="submission" date="2019-02" db="EMBL/GenBank/DDBJ databases">
        <title>Deep-cultivation of Planctomycetes and their phenomic and genomic characterization uncovers novel biology.</title>
        <authorList>
            <person name="Wiegand S."/>
            <person name="Jogler M."/>
            <person name="Boedeker C."/>
            <person name="Pinto D."/>
            <person name="Vollmers J."/>
            <person name="Rivas-Marin E."/>
            <person name="Kohn T."/>
            <person name="Peeters S.H."/>
            <person name="Heuer A."/>
            <person name="Rast P."/>
            <person name="Oberbeckmann S."/>
            <person name="Bunk B."/>
            <person name="Jeske O."/>
            <person name="Meyerdierks A."/>
            <person name="Storesund J.E."/>
            <person name="Kallscheuer N."/>
            <person name="Luecker S."/>
            <person name="Lage O.M."/>
            <person name="Pohl T."/>
            <person name="Merkel B.J."/>
            <person name="Hornburger P."/>
            <person name="Mueller R.-W."/>
            <person name="Bruemmer F."/>
            <person name="Labrenz M."/>
            <person name="Spormann A.M."/>
            <person name="Op den Camp H."/>
            <person name="Overmann J."/>
            <person name="Amann R."/>
            <person name="Jetten M.S.M."/>
            <person name="Mascher T."/>
            <person name="Medema M.H."/>
            <person name="Devos D.P."/>
            <person name="Kaster A.-K."/>
            <person name="Ovreas L."/>
            <person name="Rohde M."/>
            <person name="Galperin M.Y."/>
            <person name="Jogler C."/>
        </authorList>
    </citation>
    <scope>NUCLEOTIDE SEQUENCE [LARGE SCALE GENOMIC DNA]</scope>
    <source>
        <strain evidence="1 2">Mal48</strain>
    </source>
</reference>
<proteinExistence type="predicted"/>
<keyword evidence="2" id="KW-1185">Reference proteome</keyword>
<dbReference type="InterPro" id="IPR017850">
    <property type="entry name" value="Alkaline_phosphatase_core_sf"/>
</dbReference>
<dbReference type="SUPFAM" id="SSF53649">
    <property type="entry name" value="Alkaline phosphatase-like"/>
    <property type="match status" value="1"/>
</dbReference>
<evidence type="ECO:0000313" key="1">
    <source>
        <dbReference type="EMBL" id="QDT32552.1"/>
    </source>
</evidence>
<dbReference type="Proteomes" id="UP000315724">
    <property type="component" value="Chromosome"/>
</dbReference>
<organism evidence="1 2">
    <name type="scientific">Thalassoglobus polymorphus</name>
    <dbReference type="NCBI Taxonomy" id="2527994"/>
    <lineage>
        <taxon>Bacteria</taxon>
        <taxon>Pseudomonadati</taxon>
        <taxon>Planctomycetota</taxon>
        <taxon>Planctomycetia</taxon>
        <taxon>Planctomycetales</taxon>
        <taxon>Planctomycetaceae</taxon>
        <taxon>Thalassoglobus</taxon>
    </lineage>
</organism>